<dbReference type="PANTHER" id="PTHR43247">
    <property type="entry name" value="PHOSPHOSERINE AMINOTRANSFERASE"/>
    <property type="match status" value="1"/>
</dbReference>
<evidence type="ECO:0000256" key="6">
    <source>
        <dbReference type="ARBA" id="ARBA00022605"/>
    </source>
</evidence>
<reference evidence="16 17" key="1">
    <citation type="submission" date="2025-04" db="UniProtKB">
        <authorList>
            <consortium name="RefSeq"/>
        </authorList>
    </citation>
    <scope>IDENTIFICATION</scope>
    <source>
        <tissue evidence="16 17">Sperm</tissue>
    </source>
</reference>
<dbReference type="PROSITE" id="PS00595">
    <property type="entry name" value="AA_TRANSFER_CLASS_5"/>
    <property type="match status" value="1"/>
</dbReference>
<evidence type="ECO:0000313" key="17">
    <source>
        <dbReference type="RefSeq" id="XP_032836984.1"/>
    </source>
</evidence>
<dbReference type="HAMAP" id="MF_00160">
    <property type="entry name" value="SerC_aminotrans_5"/>
    <property type="match status" value="1"/>
</dbReference>
<comment type="pathway">
    <text evidence="2">Amino-acid biosynthesis; L-serine biosynthesis; L-serine from 3-phospho-D-glycerate: step 2/3.</text>
</comment>
<keyword evidence="6" id="KW-0028">Amino-acid biosynthesis</keyword>
<feature type="domain" description="Aminotransferase class V" evidence="14">
    <location>
        <begin position="32"/>
        <end position="115"/>
    </location>
</feature>
<comment type="catalytic activity">
    <reaction evidence="10">
        <text>4-(phosphooxy)-L-threonine + 2-oxoglutarate = (R)-3-hydroxy-2-oxo-4-phosphooxybutanoate + L-glutamate</text>
        <dbReference type="Rhea" id="RHEA:16573"/>
        <dbReference type="ChEBI" id="CHEBI:16810"/>
        <dbReference type="ChEBI" id="CHEBI:29985"/>
        <dbReference type="ChEBI" id="CHEBI:58452"/>
        <dbReference type="ChEBI" id="CHEBI:58538"/>
        <dbReference type="EC" id="2.6.1.52"/>
    </reaction>
</comment>
<feature type="region of interest" description="Disordered" evidence="13">
    <location>
        <begin position="141"/>
        <end position="160"/>
    </location>
</feature>
<dbReference type="AlphaFoldDB" id="A0AAJ7UJN9"/>
<organism evidence="15 17">
    <name type="scientific">Petromyzon marinus</name>
    <name type="common">Sea lamprey</name>
    <dbReference type="NCBI Taxonomy" id="7757"/>
    <lineage>
        <taxon>Eukaryota</taxon>
        <taxon>Metazoa</taxon>
        <taxon>Chordata</taxon>
        <taxon>Craniata</taxon>
        <taxon>Vertebrata</taxon>
        <taxon>Cyclostomata</taxon>
        <taxon>Hyperoartia</taxon>
        <taxon>Petromyzontiformes</taxon>
        <taxon>Petromyzontidae</taxon>
        <taxon>Petromyzon</taxon>
    </lineage>
</organism>
<keyword evidence="8" id="KW-0663">Pyridoxal phosphate</keyword>
<keyword evidence="9" id="KW-0718">Serine biosynthesis</keyword>
<dbReference type="FunFam" id="3.90.1150.10:FF:000006">
    <property type="entry name" value="Phosphoserine aminotransferase"/>
    <property type="match status" value="1"/>
</dbReference>
<evidence type="ECO:0000256" key="8">
    <source>
        <dbReference type="ARBA" id="ARBA00022898"/>
    </source>
</evidence>
<dbReference type="Proteomes" id="UP001318040">
    <property type="component" value="Chromosome 78"/>
</dbReference>
<evidence type="ECO:0000313" key="16">
    <source>
        <dbReference type="RefSeq" id="XP_032836983.1"/>
    </source>
</evidence>
<evidence type="ECO:0000256" key="12">
    <source>
        <dbReference type="RuleBase" id="RU004504"/>
    </source>
</evidence>
<proteinExistence type="inferred from homology"/>
<dbReference type="InterPro" id="IPR015422">
    <property type="entry name" value="PyrdxlP-dep_Trfase_small"/>
</dbReference>
<dbReference type="PANTHER" id="PTHR43247:SF1">
    <property type="entry name" value="PHOSPHOSERINE AMINOTRANSFERASE"/>
    <property type="match status" value="1"/>
</dbReference>
<dbReference type="NCBIfam" id="NF003764">
    <property type="entry name" value="PRK05355.1"/>
    <property type="match status" value="1"/>
</dbReference>
<dbReference type="GO" id="GO:0004648">
    <property type="term" value="F:O-phospho-L-serine:2-oxoglutarate aminotransferase activity"/>
    <property type="evidence" value="ECO:0007669"/>
    <property type="project" value="UniProtKB-EC"/>
</dbReference>
<dbReference type="GO" id="GO:0006564">
    <property type="term" value="P:L-serine biosynthetic process"/>
    <property type="evidence" value="ECO:0007669"/>
    <property type="project" value="UniProtKB-KW"/>
</dbReference>
<keyword evidence="5 16" id="KW-0032">Aminotransferase</keyword>
<comment type="cofactor">
    <cofactor evidence="1 12">
        <name>pyridoxal 5'-phosphate</name>
        <dbReference type="ChEBI" id="CHEBI:597326"/>
    </cofactor>
</comment>
<protein>
    <recommendedName>
        <fullName evidence="4">phosphoserine transaminase</fullName>
        <ecNumber evidence="4">2.6.1.52</ecNumber>
    </recommendedName>
</protein>
<evidence type="ECO:0000256" key="1">
    <source>
        <dbReference type="ARBA" id="ARBA00001933"/>
    </source>
</evidence>
<dbReference type="InterPro" id="IPR015421">
    <property type="entry name" value="PyrdxlP-dep_Trfase_major"/>
</dbReference>
<evidence type="ECO:0000259" key="14">
    <source>
        <dbReference type="Pfam" id="PF00266"/>
    </source>
</evidence>
<dbReference type="GO" id="GO:0005737">
    <property type="term" value="C:cytoplasm"/>
    <property type="evidence" value="ECO:0007669"/>
    <property type="project" value="TreeGrafter"/>
</dbReference>
<evidence type="ECO:0000313" key="15">
    <source>
        <dbReference type="Proteomes" id="UP001318040"/>
    </source>
</evidence>
<evidence type="ECO:0000256" key="11">
    <source>
        <dbReference type="ARBA" id="ARBA00049007"/>
    </source>
</evidence>
<evidence type="ECO:0000256" key="3">
    <source>
        <dbReference type="ARBA" id="ARBA00006904"/>
    </source>
</evidence>
<comment type="catalytic activity">
    <reaction evidence="11">
        <text>O-phospho-L-serine + 2-oxoglutarate = 3-phosphooxypyruvate + L-glutamate</text>
        <dbReference type="Rhea" id="RHEA:14329"/>
        <dbReference type="ChEBI" id="CHEBI:16810"/>
        <dbReference type="ChEBI" id="CHEBI:18110"/>
        <dbReference type="ChEBI" id="CHEBI:29985"/>
        <dbReference type="ChEBI" id="CHEBI:57524"/>
        <dbReference type="EC" id="2.6.1.52"/>
    </reaction>
</comment>
<dbReference type="SUPFAM" id="SSF53383">
    <property type="entry name" value="PLP-dependent transferases"/>
    <property type="match status" value="3"/>
</dbReference>
<sequence>MGDRPSLREEEVEVEKVDEVEEVEDDEVVEVINFGAGPSKLPRPVLLQAQREMLDYQGLGISVMEMSHRSAEFSRIMKNTEGLIRDLLGVPSNYRVLFAQGGGSGQFSAIPLNLLGRSGSAGGGGGGGSGGCGVGGSGSGGVSGGGSGGGSSSGGSGCGGGGGGSGGGGVGCGVSGGGGGVSGVGGCGVGGGGGGLSSGVVDFMVTGSWSYKAAQEARKYGAVRLAHEPLQEYTRVPLDVIVNEDASYLYYCSNETVYCVYCMCTVCTVGVPLDVKVNEDASYLYYCSNETIHGVEFRQPPRHATDVPLVCDMSSNFLSRPVDVGQFGVIMAGAQKNVGCAGVTVVVARGDLLGHALGPCPVVMDYGTLAREGSLYNTPPCYSIYIMMLVLEWIRLNGGAEGMEAQNVAKAETVYSAIENSEGFYSCPVERDSRSRMNVPFRLPSESLERLFLEGAASLKFLGLKGHRSVGGVRASLYNAVSLSDAEKLAGYMEAFRLRHQDHC</sequence>
<evidence type="ECO:0000256" key="9">
    <source>
        <dbReference type="ARBA" id="ARBA00023299"/>
    </source>
</evidence>
<dbReference type="InterPro" id="IPR020578">
    <property type="entry name" value="Aminotrans_V_PyrdxlP_BS"/>
</dbReference>
<dbReference type="EC" id="2.6.1.52" evidence="4"/>
<dbReference type="Pfam" id="PF00266">
    <property type="entry name" value="Aminotran_5"/>
    <property type="match status" value="2"/>
</dbReference>
<comment type="similarity">
    <text evidence="3">Belongs to the class-V pyridoxal-phosphate-dependent aminotransferase family. SerC subfamily.</text>
</comment>
<accession>A0AAJ7UJN9</accession>
<keyword evidence="15" id="KW-1185">Reference proteome</keyword>
<evidence type="ECO:0000256" key="10">
    <source>
        <dbReference type="ARBA" id="ARBA00047630"/>
    </source>
</evidence>
<dbReference type="Gene3D" id="3.40.640.10">
    <property type="entry name" value="Type I PLP-dependent aspartate aminotransferase-like (Major domain)"/>
    <property type="match status" value="2"/>
</dbReference>
<dbReference type="Gene3D" id="3.90.1150.10">
    <property type="entry name" value="Aspartate Aminotransferase, domain 1"/>
    <property type="match status" value="1"/>
</dbReference>
<gene>
    <name evidence="16 17" type="primary">PSAT1</name>
</gene>
<evidence type="ECO:0000256" key="4">
    <source>
        <dbReference type="ARBA" id="ARBA00013030"/>
    </source>
</evidence>
<evidence type="ECO:0000256" key="7">
    <source>
        <dbReference type="ARBA" id="ARBA00022679"/>
    </source>
</evidence>
<dbReference type="GO" id="GO:0030170">
    <property type="term" value="F:pyridoxal phosphate binding"/>
    <property type="evidence" value="ECO:0007669"/>
    <property type="project" value="TreeGrafter"/>
</dbReference>
<dbReference type="RefSeq" id="XP_032836983.1">
    <property type="nucleotide sequence ID" value="XM_032981092.1"/>
</dbReference>
<dbReference type="InterPro" id="IPR015424">
    <property type="entry name" value="PyrdxlP-dep_Trfase"/>
</dbReference>
<dbReference type="InterPro" id="IPR022278">
    <property type="entry name" value="Pser_aminoTfrase"/>
</dbReference>
<dbReference type="RefSeq" id="XP_032836984.1">
    <property type="nucleotide sequence ID" value="XM_032981093.1"/>
</dbReference>
<evidence type="ECO:0000256" key="13">
    <source>
        <dbReference type="SAM" id="MobiDB-lite"/>
    </source>
</evidence>
<evidence type="ECO:0000256" key="5">
    <source>
        <dbReference type="ARBA" id="ARBA00022576"/>
    </source>
</evidence>
<dbReference type="InterPro" id="IPR000192">
    <property type="entry name" value="Aminotrans_V_dom"/>
</dbReference>
<name>A0AAJ7UJN9_PETMA</name>
<evidence type="ECO:0000256" key="2">
    <source>
        <dbReference type="ARBA" id="ARBA00005099"/>
    </source>
</evidence>
<feature type="domain" description="Aminotransferase class V" evidence="14">
    <location>
        <begin position="276"/>
        <end position="489"/>
    </location>
</feature>
<keyword evidence="7" id="KW-0808">Transferase</keyword>